<organism evidence="2 3">
    <name type="scientific">Streptomyces incanus</name>
    <dbReference type="NCBI Taxonomy" id="887453"/>
    <lineage>
        <taxon>Bacteria</taxon>
        <taxon>Bacillati</taxon>
        <taxon>Actinomycetota</taxon>
        <taxon>Actinomycetes</taxon>
        <taxon>Kitasatosporales</taxon>
        <taxon>Streptomycetaceae</taxon>
        <taxon>Streptomyces</taxon>
    </lineage>
</organism>
<gene>
    <name evidence="2" type="ORF">ACFP2V_08490</name>
</gene>
<dbReference type="RefSeq" id="WP_381207861.1">
    <property type="nucleotide sequence ID" value="NZ_JBHSPC010000019.1"/>
</dbReference>
<proteinExistence type="predicted"/>
<feature type="region of interest" description="Disordered" evidence="1">
    <location>
        <begin position="293"/>
        <end position="382"/>
    </location>
</feature>
<reference evidence="3" key="1">
    <citation type="journal article" date="2019" name="Int. J. Syst. Evol. Microbiol.">
        <title>The Global Catalogue of Microorganisms (GCM) 10K type strain sequencing project: providing services to taxonomists for standard genome sequencing and annotation.</title>
        <authorList>
            <consortium name="The Broad Institute Genomics Platform"/>
            <consortium name="The Broad Institute Genome Sequencing Center for Infectious Disease"/>
            <person name="Wu L."/>
            <person name="Ma J."/>
        </authorList>
    </citation>
    <scope>NUCLEOTIDE SEQUENCE [LARGE SCALE GENOMIC DNA]</scope>
    <source>
        <strain evidence="3">JCM 13852</strain>
    </source>
</reference>
<dbReference type="EMBL" id="JBHSPC010000019">
    <property type="protein sequence ID" value="MFC5670145.1"/>
    <property type="molecule type" value="Genomic_DNA"/>
</dbReference>
<protein>
    <submittedName>
        <fullName evidence="2">Uncharacterized protein</fullName>
    </submittedName>
</protein>
<feature type="compositionally biased region" description="Polar residues" evidence="1">
    <location>
        <begin position="266"/>
        <end position="275"/>
    </location>
</feature>
<feature type="compositionally biased region" description="Low complexity" evidence="1">
    <location>
        <begin position="342"/>
        <end position="361"/>
    </location>
</feature>
<sequence>MAYDNAASPARNRFSDEPHIFGLARDLVTAEYRLQEEHRTVGLARDLVTVEYRLRDERRDNRRDRTNPESRWDRLTTALRRFMDRLVNRTRPGPSPDGEDYSSTAGGEADRGGPQQPDQVDQSAVPVAQKPPETAPEQLAHPDMAHIESRIRELSQRQHKILEDAVLHLVRTDENVKRAFEESPESMPTVARYATNAYRRELQQENGIAPANAATEALSNARDRWERTAPQEQSVAVPDRSGFGGPDKNDMTDGLAFQEAERARSQWESAASSRTVLPDYAVGAQEFFAAERAAWGEQAEQADRSRPSRQSSEGTPAPAPVSPVSPGSLISPVGREVLTNQPSRSPSPASGSSTRSSNPTAQSRADTRTSKSHSTPLGRNRR</sequence>
<feature type="region of interest" description="Disordered" evidence="1">
    <location>
        <begin position="86"/>
        <end position="126"/>
    </location>
</feature>
<comment type="caution">
    <text evidence="2">The sequence shown here is derived from an EMBL/GenBank/DDBJ whole genome shotgun (WGS) entry which is preliminary data.</text>
</comment>
<evidence type="ECO:0000256" key="1">
    <source>
        <dbReference type="SAM" id="MobiDB-lite"/>
    </source>
</evidence>
<evidence type="ECO:0000313" key="3">
    <source>
        <dbReference type="Proteomes" id="UP001596183"/>
    </source>
</evidence>
<accession>A0ABW0XJQ5</accession>
<evidence type="ECO:0000313" key="2">
    <source>
        <dbReference type="EMBL" id="MFC5670145.1"/>
    </source>
</evidence>
<dbReference type="Proteomes" id="UP001596183">
    <property type="component" value="Unassembled WGS sequence"/>
</dbReference>
<feature type="compositionally biased region" description="Polar residues" evidence="1">
    <location>
        <begin position="372"/>
        <end position="382"/>
    </location>
</feature>
<keyword evidence="3" id="KW-1185">Reference proteome</keyword>
<name>A0ABW0XJQ5_9ACTN</name>
<feature type="region of interest" description="Disordered" evidence="1">
    <location>
        <begin position="227"/>
        <end position="276"/>
    </location>
</feature>